<dbReference type="Proteomes" id="UP000828390">
    <property type="component" value="Unassembled WGS sequence"/>
</dbReference>
<dbReference type="EMBL" id="JAIWYP010000007">
    <property type="protein sequence ID" value="KAH3794759.1"/>
    <property type="molecule type" value="Genomic_DNA"/>
</dbReference>
<organism evidence="2 3">
    <name type="scientific">Dreissena polymorpha</name>
    <name type="common">Zebra mussel</name>
    <name type="synonym">Mytilus polymorpha</name>
    <dbReference type="NCBI Taxonomy" id="45954"/>
    <lineage>
        <taxon>Eukaryota</taxon>
        <taxon>Metazoa</taxon>
        <taxon>Spiralia</taxon>
        <taxon>Lophotrochozoa</taxon>
        <taxon>Mollusca</taxon>
        <taxon>Bivalvia</taxon>
        <taxon>Autobranchia</taxon>
        <taxon>Heteroconchia</taxon>
        <taxon>Euheterodonta</taxon>
        <taxon>Imparidentia</taxon>
        <taxon>Neoheterodontei</taxon>
        <taxon>Myida</taxon>
        <taxon>Dreissenoidea</taxon>
        <taxon>Dreissenidae</taxon>
        <taxon>Dreissena</taxon>
    </lineage>
</organism>
<evidence type="ECO:0000313" key="2">
    <source>
        <dbReference type="EMBL" id="KAH3794759.1"/>
    </source>
</evidence>
<sequence length="56" mass="5922">MVLVFGPGNSSAHPGGKDVRPREGGYDPVRVHQDTSALYACTSGHDCAHSVNRQVS</sequence>
<reference evidence="2" key="2">
    <citation type="submission" date="2020-11" db="EMBL/GenBank/DDBJ databases">
        <authorList>
            <person name="McCartney M.A."/>
            <person name="Auch B."/>
            <person name="Kono T."/>
            <person name="Mallez S."/>
            <person name="Becker A."/>
            <person name="Gohl D.M."/>
            <person name="Silverstein K.A.T."/>
            <person name="Koren S."/>
            <person name="Bechman K.B."/>
            <person name="Herman A."/>
            <person name="Abrahante J.E."/>
            <person name="Garbe J."/>
        </authorList>
    </citation>
    <scope>NUCLEOTIDE SEQUENCE</scope>
    <source>
        <strain evidence="2">Duluth1</strain>
        <tissue evidence="2">Whole animal</tissue>
    </source>
</reference>
<gene>
    <name evidence="2" type="ORF">DPMN_148297</name>
</gene>
<feature type="compositionally biased region" description="Basic and acidic residues" evidence="1">
    <location>
        <begin position="15"/>
        <end position="26"/>
    </location>
</feature>
<comment type="caution">
    <text evidence="2">The sequence shown here is derived from an EMBL/GenBank/DDBJ whole genome shotgun (WGS) entry which is preliminary data.</text>
</comment>
<protein>
    <submittedName>
        <fullName evidence="2">Uncharacterized protein</fullName>
    </submittedName>
</protein>
<feature type="region of interest" description="Disordered" evidence="1">
    <location>
        <begin position="1"/>
        <end position="26"/>
    </location>
</feature>
<accession>A0A9D4FBL1</accession>
<keyword evidence="3" id="KW-1185">Reference proteome</keyword>
<proteinExistence type="predicted"/>
<evidence type="ECO:0000313" key="3">
    <source>
        <dbReference type="Proteomes" id="UP000828390"/>
    </source>
</evidence>
<name>A0A9D4FBL1_DREPO</name>
<dbReference type="AlphaFoldDB" id="A0A9D4FBL1"/>
<evidence type="ECO:0000256" key="1">
    <source>
        <dbReference type="SAM" id="MobiDB-lite"/>
    </source>
</evidence>
<reference evidence="2" key="1">
    <citation type="journal article" date="2019" name="bioRxiv">
        <title>The Genome of the Zebra Mussel, Dreissena polymorpha: A Resource for Invasive Species Research.</title>
        <authorList>
            <person name="McCartney M.A."/>
            <person name="Auch B."/>
            <person name="Kono T."/>
            <person name="Mallez S."/>
            <person name="Zhang Y."/>
            <person name="Obille A."/>
            <person name="Becker A."/>
            <person name="Abrahante J.E."/>
            <person name="Garbe J."/>
            <person name="Badalamenti J.P."/>
            <person name="Herman A."/>
            <person name="Mangelson H."/>
            <person name="Liachko I."/>
            <person name="Sullivan S."/>
            <person name="Sone E.D."/>
            <person name="Koren S."/>
            <person name="Silverstein K.A.T."/>
            <person name="Beckman K.B."/>
            <person name="Gohl D.M."/>
        </authorList>
    </citation>
    <scope>NUCLEOTIDE SEQUENCE</scope>
    <source>
        <strain evidence="2">Duluth1</strain>
        <tissue evidence="2">Whole animal</tissue>
    </source>
</reference>